<dbReference type="SUPFAM" id="SSF53474">
    <property type="entry name" value="alpha/beta-Hydrolases"/>
    <property type="match status" value="1"/>
</dbReference>
<organism evidence="1 2">
    <name type="scientific">Seonamhaeicola marinus</name>
    <dbReference type="NCBI Taxonomy" id="1912246"/>
    <lineage>
        <taxon>Bacteria</taxon>
        <taxon>Pseudomonadati</taxon>
        <taxon>Bacteroidota</taxon>
        <taxon>Flavobacteriia</taxon>
        <taxon>Flavobacteriales</taxon>
        <taxon>Flavobacteriaceae</taxon>
    </lineage>
</organism>
<dbReference type="Gene3D" id="3.40.50.1820">
    <property type="entry name" value="alpha/beta hydrolase"/>
    <property type="match status" value="1"/>
</dbReference>
<proteinExistence type="predicted"/>
<gene>
    <name evidence="1" type="ORF">FUA24_10160</name>
</gene>
<name>A0A5D0I4T3_9FLAO</name>
<accession>A0A5D0I4T3</accession>
<reference evidence="1 2" key="1">
    <citation type="submission" date="2019-08" db="EMBL/GenBank/DDBJ databases">
        <title>Seonamhaeicola sediminis sp. nov., isolated from marine sediment.</title>
        <authorList>
            <person name="Cao W.R."/>
        </authorList>
    </citation>
    <scope>NUCLEOTIDE SEQUENCE [LARGE SCALE GENOMIC DNA]</scope>
    <source>
        <strain evidence="1 2">B011</strain>
    </source>
</reference>
<dbReference type="OrthoDB" id="1410863at2"/>
<comment type="caution">
    <text evidence="1">The sequence shown here is derived from an EMBL/GenBank/DDBJ whole genome shotgun (WGS) entry which is preliminary data.</text>
</comment>
<dbReference type="InterPro" id="IPR029058">
    <property type="entry name" value="AB_hydrolase_fold"/>
</dbReference>
<sequence length="403" mass="45505">MTDVSAESILEHSRGVNVKYNENKVLELSDLGKTPKERYKWIGVPISKLGQKLNRYQNITATLKNTGAASLKTLLWVNSNKGWNSVADTLTIHPGELKRLSCNLRELFPDGTSKINPNYIYEVQVMFDKANSVKVELLDLKASNIIKEWKRPEHRLDVPEMKIGLPKAGQRVQYKLDKDSLKDFYSVLYLPENWKANRLKKYPVIVEFPGNVFYVRNCYSTGRPEDCVIGYGMSKGKEAIWISMPFVDYKTNAIAENGWGHPDDTADYTIKMVQEVIAKFNGDKDNIIITGFSRGAIACGFIGLRNDTIASLWKGMHCCQHFDGDGWGGATEVDAKARLNRLGAISVFQTDNDKTKLKNLLKEVNATVIYESSGLNAHACDMFLDNRASTQKLRQWFTTLISE</sequence>
<dbReference type="RefSeq" id="WP_148541975.1">
    <property type="nucleotide sequence ID" value="NZ_VSDQ01000577.1"/>
</dbReference>
<dbReference type="AlphaFoldDB" id="A0A5D0I4T3"/>
<protein>
    <submittedName>
        <fullName evidence="1">Uncharacterized protein</fullName>
    </submittedName>
</protein>
<evidence type="ECO:0000313" key="1">
    <source>
        <dbReference type="EMBL" id="TYA78706.1"/>
    </source>
</evidence>
<evidence type="ECO:0000313" key="2">
    <source>
        <dbReference type="Proteomes" id="UP000323930"/>
    </source>
</evidence>
<keyword evidence="2" id="KW-1185">Reference proteome</keyword>
<dbReference type="Proteomes" id="UP000323930">
    <property type="component" value="Unassembled WGS sequence"/>
</dbReference>
<dbReference type="EMBL" id="VSDQ01000577">
    <property type="protein sequence ID" value="TYA78706.1"/>
    <property type="molecule type" value="Genomic_DNA"/>
</dbReference>